<dbReference type="PANTHER" id="PTHR46401">
    <property type="entry name" value="GLYCOSYLTRANSFERASE WBBK-RELATED"/>
    <property type="match status" value="1"/>
</dbReference>
<protein>
    <submittedName>
        <fullName evidence="4">Glycosyl transferase family 1</fullName>
    </submittedName>
</protein>
<sequence>ASKQASLTDKLKITNEQKSLSHSKLVIAHSKMMKDELVQFYNIDSNKISTIYPPVDINKFTLPESDNKRSALRERFGFNDNEIIYLFPSTGHKRKGFDILKEYFENSALPIRLVVAGTPVPESKNISSLGYCKNMPELYQAADYTIMASIYEPFGLVGIESILSGTPIIFSDNIGCLEVLKNNFGYSFSRENLNTLDNAIKESVKKAKAFKHRINNPFDCIDYNPSLLSHVERLLEEIKQL</sequence>
<keyword evidence="5" id="KW-1185">Reference proteome</keyword>
<dbReference type="EMBL" id="MLHL01000047">
    <property type="protein sequence ID" value="OOF47603.1"/>
    <property type="molecule type" value="Genomic_DNA"/>
</dbReference>
<dbReference type="AlphaFoldDB" id="A0A1V3IZC0"/>
<dbReference type="PANTHER" id="PTHR46401:SF2">
    <property type="entry name" value="GLYCOSYLTRANSFERASE WBBK-RELATED"/>
    <property type="match status" value="1"/>
</dbReference>
<evidence type="ECO:0000313" key="5">
    <source>
        <dbReference type="Proteomes" id="UP000189161"/>
    </source>
</evidence>
<evidence type="ECO:0000256" key="1">
    <source>
        <dbReference type="ARBA" id="ARBA00022679"/>
    </source>
</evidence>
<dbReference type="SUPFAM" id="SSF53756">
    <property type="entry name" value="UDP-Glycosyltransferase/glycogen phosphorylase"/>
    <property type="match status" value="1"/>
</dbReference>
<dbReference type="Pfam" id="PF13439">
    <property type="entry name" value="Glyco_transf_4"/>
    <property type="match status" value="1"/>
</dbReference>
<feature type="domain" description="Glycosyltransferase subfamily 4-like N-terminal" evidence="3">
    <location>
        <begin position="11"/>
        <end position="58"/>
    </location>
</feature>
<dbReference type="Gene3D" id="3.40.50.2000">
    <property type="entry name" value="Glycogen Phosphorylase B"/>
    <property type="match status" value="2"/>
</dbReference>
<organism evidence="4 5">
    <name type="scientific">Rodentibacter trehalosifermentans</name>
    <dbReference type="NCBI Taxonomy" id="1908263"/>
    <lineage>
        <taxon>Bacteria</taxon>
        <taxon>Pseudomonadati</taxon>
        <taxon>Pseudomonadota</taxon>
        <taxon>Gammaproteobacteria</taxon>
        <taxon>Pasteurellales</taxon>
        <taxon>Pasteurellaceae</taxon>
        <taxon>Rodentibacter</taxon>
    </lineage>
</organism>
<dbReference type="CDD" id="cd03801">
    <property type="entry name" value="GT4_PimA-like"/>
    <property type="match status" value="1"/>
</dbReference>
<feature type="non-terminal residue" evidence="4">
    <location>
        <position position="1"/>
    </location>
</feature>
<evidence type="ECO:0000259" key="3">
    <source>
        <dbReference type="Pfam" id="PF13439"/>
    </source>
</evidence>
<name>A0A1V3IZC0_9PAST</name>
<proteinExistence type="predicted"/>
<feature type="domain" description="Glycosyl transferase family 1" evidence="2">
    <location>
        <begin position="70"/>
        <end position="208"/>
    </location>
</feature>
<reference evidence="4 5" key="1">
    <citation type="submission" date="2016-10" db="EMBL/GenBank/DDBJ databases">
        <title>Rodentibacter gen. nov. and new species.</title>
        <authorList>
            <person name="Christensen H."/>
        </authorList>
    </citation>
    <scope>NUCLEOTIDE SEQUENCE [LARGE SCALE GENOMIC DNA]</scope>
    <source>
        <strain evidence="4 5">H1987082031</strain>
    </source>
</reference>
<dbReference type="GO" id="GO:0016757">
    <property type="term" value="F:glycosyltransferase activity"/>
    <property type="evidence" value="ECO:0007669"/>
    <property type="project" value="InterPro"/>
</dbReference>
<evidence type="ECO:0000313" key="4">
    <source>
        <dbReference type="EMBL" id="OOF47603.1"/>
    </source>
</evidence>
<dbReference type="InterPro" id="IPR001296">
    <property type="entry name" value="Glyco_trans_1"/>
</dbReference>
<accession>A0A1V3IZC0</accession>
<comment type="caution">
    <text evidence="4">The sequence shown here is derived from an EMBL/GenBank/DDBJ whole genome shotgun (WGS) entry which is preliminary data.</text>
</comment>
<dbReference type="Pfam" id="PF00534">
    <property type="entry name" value="Glycos_transf_1"/>
    <property type="match status" value="1"/>
</dbReference>
<dbReference type="InterPro" id="IPR028098">
    <property type="entry name" value="Glyco_trans_4-like_N"/>
</dbReference>
<dbReference type="RefSeq" id="WP_143531402.1">
    <property type="nucleotide sequence ID" value="NZ_MLHL01000047.1"/>
</dbReference>
<dbReference type="OrthoDB" id="9802524at2"/>
<evidence type="ECO:0000259" key="2">
    <source>
        <dbReference type="Pfam" id="PF00534"/>
    </source>
</evidence>
<keyword evidence="1 4" id="KW-0808">Transferase</keyword>
<dbReference type="Proteomes" id="UP000189161">
    <property type="component" value="Unassembled WGS sequence"/>
</dbReference>
<dbReference type="GO" id="GO:0009103">
    <property type="term" value="P:lipopolysaccharide biosynthetic process"/>
    <property type="evidence" value="ECO:0007669"/>
    <property type="project" value="TreeGrafter"/>
</dbReference>
<gene>
    <name evidence="4" type="ORF">BKK52_08615</name>
</gene>